<dbReference type="EMBL" id="CANHGI010000006">
    <property type="protein sequence ID" value="CAI5454152.1"/>
    <property type="molecule type" value="Genomic_DNA"/>
</dbReference>
<dbReference type="Pfam" id="PF07748">
    <property type="entry name" value="Glyco_hydro_38C"/>
    <property type="match status" value="1"/>
</dbReference>
<keyword evidence="13" id="KW-1185">Reference proteome</keyword>
<dbReference type="Gene3D" id="2.60.40.1180">
    <property type="entry name" value="Golgi alpha-mannosidase II"/>
    <property type="match status" value="1"/>
</dbReference>
<gene>
    <name evidence="12" type="ORF">CAMP_LOCUS16789</name>
</gene>
<evidence type="ECO:0000256" key="6">
    <source>
        <dbReference type="ARBA" id="ARBA00022833"/>
    </source>
</evidence>
<dbReference type="GO" id="GO:0030246">
    <property type="term" value="F:carbohydrate binding"/>
    <property type="evidence" value="ECO:0007669"/>
    <property type="project" value="InterPro"/>
</dbReference>
<dbReference type="FunFam" id="3.20.110.10:FF:000001">
    <property type="entry name" value="Alpha-mannosidase"/>
    <property type="match status" value="1"/>
</dbReference>
<keyword evidence="8" id="KW-0325">Glycoprotein</keyword>
<dbReference type="Pfam" id="PF09261">
    <property type="entry name" value="Alpha-mann_mid"/>
    <property type="match status" value="1"/>
</dbReference>
<evidence type="ECO:0000256" key="1">
    <source>
        <dbReference type="ARBA" id="ARBA00000365"/>
    </source>
</evidence>
<dbReference type="GO" id="GO:0006013">
    <property type="term" value="P:mannose metabolic process"/>
    <property type="evidence" value="ECO:0007669"/>
    <property type="project" value="InterPro"/>
</dbReference>
<keyword evidence="7" id="KW-1015">Disulfide bond</keyword>
<evidence type="ECO:0000256" key="4">
    <source>
        <dbReference type="ARBA" id="ARBA00022723"/>
    </source>
</evidence>
<dbReference type="GO" id="GO:0005764">
    <property type="term" value="C:lysosome"/>
    <property type="evidence" value="ECO:0007669"/>
    <property type="project" value="TreeGrafter"/>
</dbReference>
<proteinExistence type="inferred from homology"/>
<dbReference type="InterPro" id="IPR037094">
    <property type="entry name" value="Glyco_hydro_38_cen_sf"/>
</dbReference>
<accession>A0A9P1NAT5</accession>
<feature type="signal peptide" evidence="10">
    <location>
        <begin position="1"/>
        <end position="16"/>
    </location>
</feature>
<dbReference type="Gene3D" id="1.20.1270.50">
    <property type="entry name" value="Glycoside hydrolase family 38, central domain"/>
    <property type="match status" value="2"/>
</dbReference>
<evidence type="ECO:0000256" key="8">
    <source>
        <dbReference type="ARBA" id="ARBA00023180"/>
    </source>
</evidence>
<evidence type="ECO:0000313" key="13">
    <source>
        <dbReference type="Proteomes" id="UP001152747"/>
    </source>
</evidence>
<dbReference type="GO" id="GO:0004559">
    <property type="term" value="F:alpha-mannosidase activity"/>
    <property type="evidence" value="ECO:0007669"/>
    <property type="project" value="UniProtKB-EC"/>
</dbReference>
<reference evidence="12" key="1">
    <citation type="submission" date="2022-11" db="EMBL/GenBank/DDBJ databases">
        <authorList>
            <person name="Kikuchi T."/>
        </authorList>
    </citation>
    <scope>NUCLEOTIDE SEQUENCE</scope>
    <source>
        <strain evidence="12">PS1010</strain>
    </source>
</reference>
<dbReference type="InterPro" id="IPR000602">
    <property type="entry name" value="Glyco_hydro_38_N"/>
</dbReference>
<dbReference type="SUPFAM" id="SSF88713">
    <property type="entry name" value="Glycoside hydrolase/deacetylase"/>
    <property type="match status" value="1"/>
</dbReference>
<dbReference type="FunFam" id="1.20.1270.50:FF:000003">
    <property type="entry name" value="Alpha-mannosidase"/>
    <property type="match status" value="1"/>
</dbReference>
<dbReference type="Gene3D" id="3.20.110.10">
    <property type="entry name" value="Glycoside hydrolase 38, N terminal domain"/>
    <property type="match status" value="1"/>
</dbReference>
<comment type="catalytic activity">
    <reaction evidence="1">
        <text>Hydrolysis of terminal, non-reducing alpha-D-mannose residues in alpha-D-mannosides.</text>
        <dbReference type="EC" id="3.2.1.24"/>
    </reaction>
</comment>
<dbReference type="FunFam" id="1.20.1270.50:FF:000002">
    <property type="entry name" value="Alpha-mannosidase"/>
    <property type="match status" value="1"/>
</dbReference>
<evidence type="ECO:0000256" key="10">
    <source>
        <dbReference type="RuleBase" id="RU361199"/>
    </source>
</evidence>
<dbReference type="InterPro" id="IPR027291">
    <property type="entry name" value="Glyco_hydro_38_N_sf"/>
</dbReference>
<dbReference type="InterPro" id="IPR011330">
    <property type="entry name" value="Glyco_hydro/deAcase_b/a-brl"/>
</dbReference>
<evidence type="ECO:0000256" key="5">
    <source>
        <dbReference type="ARBA" id="ARBA00022801"/>
    </source>
</evidence>
<evidence type="ECO:0000259" key="11">
    <source>
        <dbReference type="SMART" id="SM00872"/>
    </source>
</evidence>
<evidence type="ECO:0000256" key="9">
    <source>
        <dbReference type="ARBA" id="ARBA00023295"/>
    </source>
</evidence>
<dbReference type="PANTHER" id="PTHR11607">
    <property type="entry name" value="ALPHA-MANNOSIDASE"/>
    <property type="match status" value="1"/>
</dbReference>
<keyword evidence="9 10" id="KW-0326">Glycosidase</keyword>
<keyword evidence="4 10" id="KW-0479">Metal-binding</keyword>
<dbReference type="Proteomes" id="UP001152747">
    <property type="component" value="Unassembled WGS sequence"/>
</dbReference>
<protein>
    <recommendedName>
        <fullName evidence="3 10">Alpha-mannosidase</fullName>
        <ecNumber evidence="10">3.2.1.-</ecNumber>
    </recommendedName>
</protein>
<evidence type="ECO:0000256" key="3">
    <source>
        <dbReference type="ARBA" id="ARBA00012752"/>
    </source>
</evidence>
<dbReference type="SUPFAM" id="SSF74650">
    <property type="entry name" value="Galactose mutarotase-like"/>
    <property type="match status" value="1"/>
</dbReference>
<dbReference type="CDD" id="cd10810">
    <property type="entry name" value="GH38N_AMII_LAM_like"/>
    <property type="match status" value="1"/>
</dbReference>
<dbReference type="Gene3D" id="2.60.40.1360">
    <property type="match status" value="1"/>
</dbReference>
<dbReference type="PANTHER" id="PTHR11607:SF3">
    <property type="entry name" value="LYSOSOMAL ALPHA-MANNOSIDASE"/>
    <property type="match status" value="1"/>
</dbReference>
<comment type="caution">
    <text evidence="12">The sequence shown here is derived from an EMBL/GenBank/DDBJ whole genome shotgun (WGS) entry which is preliminary data.</text>
</comment>
<comment type="cofactor">
    <cofactor evidence="10">
        <name>Zn(2+)</name>
        <dbReference type="ChEBI" id="CHEBI:29105"/>
    </cofactor>
    <text evidence="10">Binds 1 zinc ion per subunit.</text>
</comment>
<dbReference type="EC" id="3.2.1.-" evidence="10"/>
<evidence type="ECO:0000256" key="7">
    <source>
        <dbReference type="ARBA" id="ARBA00023157"/>
    </source>
</evidence>
<keyword evidence="5 10" id="KW-0378">Hydrolase</keyword>
<evidence type="ECO:0000313" key="12">
    <source>
        <dbReference type="EMBL" id="CAI5454152.1"/>
    </source>
</evidence>
<feature type="domain" description="Glycoside hydrolase family 38 central" evidence="11">
    <location>
        <begin position="355"/>
        <end position="430"/>
    </location>
</feature>
<name>A0A9P1NAT5_9PELO</name>
<feature type="chain" id="PRO_5040531466" description="Alpha-mannosidase" evidence="10">
    <location>
        <begin position="17"/>
        <end position="946"/>
    </location>
</feature>
<dbReference type="Gene3D" id="2.70.98.30">
    <property type="entry name" value="Golgi alpha-mannosidase II, domain 4"/>
    <property type="match status" value="1"/>
</dbReference>
<dbReference type="FunFam" id="2.70.98.30:FF:000003">
    <property type="entry name" value="Alpha-mannosidase"/>
    <property type="match status" value="1"/>
</dbReference>
<dbReference type="SMART" id="SM00872">
    <property type="entry name" value="Alpha-mann_mid"/>
    <property type="match status" value="1"/>
</dbReference>
<comment type="similarity">
    <text evidence="2 10">Belongs to the glycosyl hydrolase 38 family.</text>
</comment>
<dbReference type="InterPro" id="IPR028995">
    <property type="entry name" value="Glyco_hydro_57/38_cen_sf"/>
</dbReference>
<keyword evidence="6 10" id="KW-0862">Zinc</keyword>
<evidence type="ECO:0000256" key="2">
    <source>
        <dbReference type="ARBA" id="ARBA00009792"/>
    </source>
</evidence>
<dbReference type="InterPro" id="IPR015341">
    <property type="entry name" value="Glyco_hydro_38_cen"/>
</dbReference>
<dbReference type="InterPro" id="IPR050843">
    <property type="entry name" value="Glycosyl_Hydrlase_38"/>
</dbReference>
<dbReference type="Pfam" id="PF01074">
    <property type="entry name" value="Glyco_hydro_38N"/>
    <property type="match status" value="1"/>
</dbReference>
<keyword evidence="10" id="KW-0732">Signal</keyword>
<dbReference type="InterPro" id="IPR013780">
    <property type="entry name" value="Glyco_hydro_b"/>
</dbReference>
<dbReference type="OrthoDB" id="2016903at2759"/>
<dbReference type="InterPro" id="IPR011682">
    <property type="entry name" value="Glyco_hydro_38_C"/>
</dbReference>
<dbReference type="InterPro" id="IPR011013">
    <property type="entry name" value="Gal_mutarotase_sf_dom"/>
</dbReference>
<dbReference type="SUPFAM" id="SSF88688">
    <property type="entry name" value="Families 57/38 glycoside transferase middle domain"/>
    <property type="match status" value="1"/>
</dbReference>
<sequence>MIVLLFYFLVLFQNSAQDCSWNTCQQPAKDSEWITAHLIPHTHDDLGWIKTVDQYYYGARPDLVPVGVQYIYNTVIDELLKNPERKFSFAETGFLWRWYDSNSDFDKHQLQKLVKNGQIEIIGGGWVQNDEAASHYVDIIDQMTLGLQKLEQIFGECGKPQTGWQIDPFGHSKEMANIYSQMGYSNLYFARIHYLEKELRLKNKTLEFVWQASEDIASNIFTGAFFQDNYGPPEGFCWDALCGDDPIMDNINLEEFNVAEKVEKFVAHVKNQAAHQKHNHVMLLMGSDFQYTNANSWYSNLDKLIKYVNAEPWRKVKVIYSTPTCYSNAVKSPAFMSKITRKSDDFFPYASAKHSYWTGYFTSRPTFKGMIRKASQILQLSKQLDAIGNLGPEDDSDVLISRKASALCQHHDAVTGTAKENVTRDYAKQLHRGISEVETVISDYMAKTQVTTDGFKICHLINETICEHSKSAQFSATVFNSNSKIYKGPIRIPVWSQKLGLVNSKDVNFEVVKTFNIDTLKDRNRAPYELHVYLEVPALGFTTINVTKTSNTENYLSKNSVKEVKKNKIENQYLLVKFDDSGLVESVYDKETGEMHKLQQKFLYYEGTNSNDSQPSGAYIFRPSNQNPIEFRDRIKVEIVQGNVIAEARQIISPWVFQTIRLPATKKYIEFEWTVGPIPKEDRNPITKEIVTRFITGIKNEQVFYTDSNGRQVLRRKNREATSFVYSNDEPVAGNYYPITSFGYIKDSRNQFSILTDRAQGMTSGSDGVVDIMIHRRCFYDDHFGVEEALDEPGKNGKGLVATGKHTVFFGNLKDSADMLRPLVLEKFHEPLIAFGANFGASKYSGLNKDLPAWFNLLTLERWNGKKLLMRVEHIFHNSDNLSKYANTQSFQLENIFTNFNILHARQLQLGANRNTTSSEKTDDGYYYIHPSEILTFELDVEFVKF</sequence>
<dbReference type="AlphaFoldDB" id="A0A9P1NAT5"/>
<dbReference type="GO" id="GO:0046872">
    <property type="term" value="F:metal ion binding"/>
    <property type="evidence" value="ECO:0007669"/>
    <property type="project" value="UniProtKB-KW"/>
</dbReference>
<organism evidence="12 13">
    <name type="scientific">Caenorhabditis angaria</name>
    <dbReference type="NCBI Taxonomy" id="860376"/>
    <lineage>
        <taxon>Eukaryota</taxon>
        <taxon>Metazoa</taxon>
        <taxon>Ecdysozoa</taxon>
        <taxon>Nematoda</taxon>
        <taxon>Chromadorea</taxon>
        <taxon>Rhabditida</taxon>
        <taxon>Rhabditina</taxon>
        <taxon>Rhabditomorpha</taxon>
        <taxon>Rhabditoidea</taxon>
        <taxon>Rhabditidae</taxon>
        <taxon>Peloderinae</taxon>
        <taxon>Caenorhabditis</taxon>
    </lineage>
</organism>